<sequence>MGSESRGSRGSSGGQDLRSTSPGDGDGASAAAGGLPELDLASLRDRARRAIRGSIVTGQIGAGELHPVSYFAAQLGVSATPIREALFDLAGEGLIEVVRNRGFRVPLLSEHD</sequence>
<evidence type="ECO:0000256" key="1">
    <source>
        <dbReference type="ARBA" id="ARBA00023015"/>
    </source>
</evidence>
<dbReference type="PANTHER" id="PTHR43537:SF45">
    <property type="entry name" value="GNTR FAMILY REGULATORY PROTEIN"/>
    <property type="match status" value="1"/>
</dbReference>
<evidence type="ECO:0000259" key="5">
    <source>
        <dbReference type="PROSITE" id="PS50949"/>
    </source>
</evidence>
<evidence type="ECO:0000256" key="3">
    <source>
        <dbReference type="ARBA" id="ARBA00023163"/>
    </source>
</evidence>
<organism evidence="6">
    <name type="scientific">mine drainage metagenome</name>
    <dbReference type="NCBI Taxonomy" id="410659"/>
    <lineage>
        <taxon>unclassified sequences</taxon>
        <taxon>metagenomes</taxon>
        <taxon>ecological metagenomes</taxon>
    </lineage>
</organism>
<dbReference type="EMBL" id="AUZY01007115">
    <property type="protein sequence ID" value="EQD51465.1"/>
    <property type="molecule type" value="Genomic_DNA"/>
</dbReference>
<protein>
    <submittedName>
        <fullName evidence="6">Bacterial regulatory protein GntR, HTH domain protein</fullName>
    </submittedName>
</protein>
<dbReference type="GO" id="GO:0003700">
    <property type="term" value="F:DNA-binding transcription factor activity"/>
    <property type="evidence" value="ECO:0007669"/>
    <property type="project" value="InterPro"/>
</dbReference>
<reference evidence="6" key="1">
    <citation type="submission" date="2013-08" db="EMBL/GenBank/DDBJ databases">
        <authorList>
            <person name="Mendez C."/>
            <person name="Richter M."/>
            <person name="Ferrer M."/>
            <person name="Sanchez J."/>
        </authorList>
    </citation>
    <scope>NUCLEOTIDE SEQUENCE</scope>
</reference>
<accession>T1BB06</accession>
<dbReference type="Gene3D" id="1.10.10.10">
    <property type="entry name" value="Winged helix-like DNA-binding domain superfamily/Winged helix DNA-binding domain"/>
    <property type="match status" value="1"/>
</dbReference>
<dbReference type="AlphaFoldDB" id="T1BB06"/>
<dbReference type="InterPro" id="IPR036390">
    <property type="entry name" value="WH_DNA-bd_sf"/>
</dbReference>
<gene>
    <name evidence="6" type="ORF">B1B_11006</name>
</gene>
<name>T1BB06_9ZZZZ</name>
<dbReference type="InterPro" id="IPR036388">
    <property type="entry name" value="WH-like_DNA-bd_sf"/>
</dbReference>
<evidence type="ECO:0000313" key="6">
    <source>
        <dbReference type="EMBL" id="EQD51465.1"/>
    </source>
</evidence>
<proteinExistence type="predicted"/>
<keyword evidence="3" id="KW-0804">Transcription</keyword>
<dbReference type="GO" id="GO:0003677">
    <property type="term" value="F:DNA binding"/>
    <property type="evidence" value="ECO:0007669"/>
    <property type="project" value="UniProtKB-KW"/>
</dbReference>
<evidence type="ECO:0000256" key="4">
    <source>
        <dbReference type="SAM" id="MobiDB-lite"/>
    </source>
</evidence>
<dbReference type="Pfam" id="PF00392">
    <property type="entry name" value="GntR"/>
    <property type="match status" value="1"/>
</dbReference>
<dbReference type="PANTHER" id="PTHR43537">
    <property type="entry name" value="TRANSCRIPTIONAL REGULATOR, GNTR FAMILY"/>
    <property type="match status" value="1"/>
</dbReference>
<reference evidence="6" key="2">
    <citation type="journal article" date="2014" name="ISME J.">
        <title>Microbial stratification in low pH oxic and suboxic macroscopic growths along an acid mine drainage.</title>
        <authorList>
            <person name="Mendez-Garcia C."/>
            <person name="Mesa V."/>
            <person name="Sprenger R.R."/>
            <person name="Richter M."/>
            <person name="Diez M.S."/>
            <person name="Solano J."/>
            <person name="Bargiela R."/>
            <person name="Golyshina O.V."/>
            <person name="Manteca A."/>
            <person name="Ramos J.L."/>
            <person name="Gallego J.R."/>
            <person name="Llorente I."/>
            <person name="Martins Dos Santos V.A."/>
            <person name="Jensen O.N."/>
            <person name="Pelaez A.I."/>
            <person name="Sanchez J."/>
            <person name="Ferrer M."/>
        </authorList>
    </citation>
    <scope>NUCLEOTIDE SEQUENCE</scope>
</reference>
<keyword evidence="2" id="KW-0238">DNA-binding</keyword>
<dbReference type="PROSITE" id="PS50949">
    <property type="entry name" value="HTH_GNTR"/>
    <property type="match status" value="1"/>
</dbReference>
<feature type="region of interest" description="Disordered" evidence="4">
    <location>
        <begin position="1"/>
        <end position="33"/>
    </location>
</feature>
<feature type="non-terminal residue" evidence="6">
    <location>
        <position position="112"/>
    </location>
</feature>
<keyword evidence="1" id="KW-0805">Transcription regulation</keyword>
<evidence type="ECO:0000256" key="2">
    <source>
        <dbReference type="ARBA" id="ARBA00023125"/>
    </source>
</evidence>
<dbReference type="SUPFAM" id="SSF46785">
    <property type="entry name" value="Winged helix' DNA-binding domain"/>
    <property type="match status" value="1"/>
</dbReference>
<feature type="domain" description="HTH gntR-type" evidence="5">
    <location>
        <begin position="41"/>
        <end position="108"/>
    </location>
</feature>
<comment type="caution">
    <text evidence="6">The sequence shown here is derived from an EMBL/GenBank/DDBJ whole genome shotgun (WGS) entry which is preliminary data.</text>
</comment>
<dbReference type="InterPro" id="IPR000524">
    <property type="entry name" value="Tscrpt_reg_HTH_GntR"/>
</dbReference>
<dbReference type="SMART" id="SM00345">
    <property type="entry name" value="HTH_GNTR"/>
    <property type="match status" value="1"/>
</dbReference>